<dbReference type="InterPro" id="IPR011990">
    <property type="entry name" value="TPR-like_helical_dom_sf"/>
</dbReference>
<gene>
    <name evidence="1" type="ORF">SS37A_06830</name>
</gene>
<dbReference type="EMBL" id="AP027142">
    <property type="protein sequence ID" value="BDV33154.1"/>
    <property type="molecule type" value="Genomic_DNA"/>
</dbReference>
<dbReference type="Gene3D" id="1.25.40.10">
    <property type="entry name" value="Tetratricopeptide repeat domain"/>
    <property type="match status" value="1"/>
</dbReference>
<keyword evidence="2" id="KW-1185">Reference proteome</keyword>
<name>A0ABN6VD67_9HYPH</name>
<evidence type="ECO:0008006" key="3">
    <source>
        <dbReference type="Google" id="ProtNLM"/>
    </source>
</evidence>
<reference evidence="1 2" key="1">
    <citation type="journal article" date="2023" name="Int. J. Syst. Evol. Microbiol.">
        <title>Methylocystis iwaonis sp. nov., a type II methane-oxidizing bacterium from surface soil of a rice paddy field in Japan, and emended description of the genus Methylocystis (ex Whittenbury et al. 1970) Bowman et al. 1993.</title>
        <authorList>
            <person name="Kaise H."/>
            <person name="Sawadogo J.B."/>
            <person name="Alam M.S."/>
            <person name="Ueno C."/>
            <person name="Dianou D."/>
            <person name="Shinjo R."/>
            <person name="Asakawa S."/>
        </authorList>
    </citation>
    <scope>NUCLEOTIDE SEQUENCE [LARGE SCALE GENOMIC DNA]</scope>
    <source>
        <strain evidence="1 2">SS37A-Re</strain>
    </source>
</reference>
<protein>
    <recommendedName>
        <fullName evidence="3">Tetratricopeptide repeat protein</fullName>
    </recommendedName>
</protein>
<organism evidence="1 2">
    <name type="scientific">Methylocystis iwaonis</name>
    <dbReference type="NCBI Taxonomy" id="2885079"/>
    <lineage>
        <taxon>Bacteria</taxon>
        <taxon>Pseudomonadati</taxon>
        <taxon>Pseudomonadota</taxon>
        <taxon>Alphaproteobacteria</taxon>
        <taxon>Hyphomicrobiales</taxon>
        <taxon>Methylocystaceae</taxon>
        <taxon>Methylocystis</taxon>
    </lineage>
</organism>
<accession>A0ABN6VD67</accession>
<evidence type="ECO:0000313" key="1">
    <source>
        <dbReference type="EMBL" id="BDV33154.1"/>
    </source>
</evidence>
<evidence type="ECO:0000313" key="2">
    <source>
        <dbReference type="Proteomes" id="UP001317629"/>
    </source>
</evidence>
<sequence>MAADMDIFREVEGVDFGTLPGPVDTLLQQGVVAYRSDKARADRLFRQALDLAPEALAAYFCLYKIHTYMGNLETAKAAALDGMREAARQAGWPDDPRFWPAGQSHTDGPARFALFTLKALTFIELKRGDRSTADAQLKILSIVDPAGSVGWPVIAALAEGAAGASGMHSPRLS</sequence>
<proteinExistence type="predicted"/>
<dbReference type="Proteomes" id="UP001317629">
    <property type="component" value="Chromosome"/>
</dbReference>